<feature type="domain" description="Cupin type-2" evidence="1">
    <location>
        <begin position="34"/>
        <end position="102"/>
    </location>
</feature>
<dbReference type="InterPro" id="IPR053146">
    <property type="entry name" value="QDO-like"/>
</dbReference>
<dbReference type="AlphaFoldDB" id="A0A068NP33"/>
<dbReference type="InterPro" id="IPR013096">
    <property type="entry name" value="Cupin_2"/>
</dbReference>
<protein>
    <recommendedName>
        <fullName evidence="1">Cupin type-2 domain-containing protein</fullName>
    </recommendedName>
</protein>
<dbReference type="Pfam" id="PF07883">
    <property type="entry name" value="Cupin_2"/>
    <property type="match status" value="1"/>
</dbReference>
<dbReference type="KEGG" id="fgi:OP10G_1955"/>
<dbReference type="OrthoDB" id="9798709at2"/>
<evidence type="ECO:0000313" key="3">
    <source>
        <dbReference type="Proteomes" id="UP000027982"/>
    </source>
</evidence>
<evidence type="ECO:0000259" key="1">
    <source>
        <dbReference type="Pfam" id="PF07883"/>
    </source>
</evidence>
<reference evidence="2 3" key="1">
    <citation type="journal article" date="2014" name="PLoS ONE">
        <title>The first complete genome sequence of the class fimbriimonadia in the phylum armatimonadetes.</title>
        <authorList>
            <person name="Hu Z.Y."/>
            <person name="Wang Y.Z."/>
            <person name="Im W.T."/>
            <person name="Wang S.Y."/>
            <person name="Zhao G.P."/>
            <person name="Zheng H.J."/>
            <person name="Quan Z.X."/>
        </authorList>
    </citation>
    <scope>NUCLEOTIDE SEQUENCE [LARGE SCALE GENOMIC DNA]</scope>
    <source>
        <strain evidence="2">Gsoil 348</strain>
    </source>
</reference>
<sequence>MTAKILSSQEGEVVSGVGGSVRLLLEGDPVGVWIQTVPPGSGPPLHLHEDADEAALVLSGEFEWTLAGEVRRLSAGGFLSIPRGVHHRFVNVGETDASFVAWVTPAGFEGYFRQRVHLDPSKDAEALRRLAQSFGMTVVG</sequence>
<name>A0A068NP33_FIMGI</name>
<dbReference type="PANTHER" id="PTHR36440:SF1">
    <property type="entry name" value="PUTATIVE (AFU_ORTHOLOGUE AFUA_8G07350)-RELATED"/>
    <property type="match status" value="1"/>
</dbReference>
<accession>A0A068NP33</accession>
<dbReference type="InterPro" id="IPR014710">
    <property type="entry name" value="RmlC-like_jellyroll"/>
</dbReference>
<dbReference type="STRING" id="661478.OP10G_1955"/>
<gene>
    <name evidence="2" type="ORF">OP10G_1955</name>
</gene>
<organism evidence="2 3">
    <name type="scientific">Fimbriimonas ginsengisoli Gsoil 348</name>
    <dbReference type="NCBI Taxonomy" id="661478"/>
    <lineage>
        <taxon>Bacteria</taxon>
        <taxon>Bacillati</taxon>
        <taxon>Armatimonadota</taxon>
        <taxon>Fimbriimonadia</taxon>
        <taxon>Fimbriimonadales</taxon>
        <taxon>Fimbriimonadaceae</taxon>
        <taxon>Fimbriimonas</taxon>
    </lineage>
</organism>
<dbReference type="eggNOG" id="COG1917">
    <property type="taxonomic scope" value="Bacteria"/>
</dbReference>
<proteinExistence type="predicted"/>
<dbReference type="SUPFAM" id="SSF51182">
    <property type="entry name" value="RmlC-like cupins"/>
    <property type="match status" value="1"/>
</dbReference>
<dbReference type="Proteomes" id="UP000027982">
    <property type="component" value="Chromosome"/>
</dbReference>
<dbReference type="EMBL" id="CP007139">
    <property type="protein sequence ID" value="AIE85323.1"/>
    <property type="molecule type" value="Genomic_DNA"/>
</dbReference>
<dbReference type="InterPro" id="IPR011051">
    <property type="entry name" value="RmlC_Cupin_sf"/>
</dbReference>
<keyword evidence="3" id="KW-1185">Reference proteome</keyword>
<evidence type="ECO:0000313" key="2">
    <source>
        <dbReference type="EMBL" id="AIE85323.1"/>
    </source>
</evidence>
<dbReference type="HOGENOM" id="CLU_103066_3_0_0"/>
<dbReference type="PANTHER" id="PTHR36440">
    <property type="entry name" value="PUTATIVE (AFU_ORTHOLOGUE AFUA_8G07350)-RELATED"/>
    <property type="match status" value="1"/>
</dbReference>
<dbReference type="Gene3D" id="2.60.120.10">
    <property type="entry name" value="Jelly Rolls"/>
    <property type="match status" value="1"/>
</dbReference>
<dbReference type="RefSeq" id="WP_025226100.1">
    <property type="nucleotide sequence ID" value="NZ_CP007139.1"/>
</dbReference>